<dbReference type="EMBL" id="JBIATK010000004">
    <property type="protein sequence ID" value="MFF4024430.1"/>
    <property type="molecule type" value="Genomic_DNA"/>
</dbReference>
<evidence type="ECO:0000313" key="2">
    <source>
        <dbReference type="Proteomes" id="UP001602089"/>
    </source>
</evidence>
<proteinExistence type="predicted"/>
<sequence>MESMLTEVLRRANLMELANQWCASCGKIHRHHNPDECEVHLGATYLCCSM</sequence>
<protein>
    <submittedName>
        <fullName evidence="1">Uncharacterized protein</fullName>
    </submittedName>
</protein>
<keyword evidence="2" id="KW-1185">Reference proteome</keyword>
<dbReference type="Proteomes" id="UP001602089">
    <property type="component" value="Unassembled WGS sequence"/>
</dbReference>
<dbReference type="RefSeq" id="WP_195021874.1">
    <property type="nucleotide sequence ID" value="NZ_JADLPS010000001.1"/>
</dbReference>
<organism evidence="1 2">
    <name type="scientific">Nocardia elegans</name>
    <dbReference type="NCBI Taxonomy" id="300029"/>
    <lineage>
        <taxon>Bacteria</taxon>
        <taxon>Bacillati</taxon>
        <taxon>Actinomycetota</taxon>
        <taxon>Actinomycetes</taxon>
        <taxon>Mycobacteriales</taxon>
        <taxon>Nocardiaceae</taxon>
        <taxon>Nocardia</taxon>
    </lineage>
</organism>
<name>A0ABW6THJ1_9NOCA</name>
<reference evidence="1 2" key="1">
    <citation type="submission" date="2024-10" db="EMBL/GenBank/DDBJ databases">
        <title>The Natural Products Discovery Center: Release of the First 8490 Sequenced Strains for Exploring Actinobacteria Biosynthetic Diversity.</title>
        <authorList>
            <person name="Kalkreuter E."/>
            <person name="Kautsar S.A."/>
            <person name="Yang D."/>
            <person name="Bader C.D."/>
            <person name="Teijaro C.N."/>
            <person name="Fluegel L."/>
            <person name="Davis C.M."/>
            <person name="Simpson J.R."/>
            <person name="Lauterbach L."/>
            <person name="Steele A.D."/>
            <person name="Gui C."/>
            <person name="Meng S."/>
            <person name="Li G."/>
            <person name="Viehrig K."/>
            <person name="Ye F."/>
            <person name="Su P."/>
            <person name="Kiefer A.F."/>
            <person name="Nichols A."/>
            <person name="Cepeda A.J."/>
            <person name="Yan W."/>
            <person name="Fan B."/>
            <person name="Jiang Y."/>
            <person name="Adhikari A."/>
            <person name="Zheng C.-J."/>
            <person name="Schuster L."/>
            <person name="Cowan T.M."/>
            <person name="Smanski M.J."/>
            <person name="Chevrette M.G."/>
            <person name="De Carvalho L.P.S."/>
            <person name="Shen B."/>
        </authorList>
    </citation>
    <scope>NUCLEOTIDE SEQUENCE [LARGE SCALE GENOMIC DNA]</scope>
    <source>
        <strain evidence="1 2">NPDC001867</strain>
    </source>
</reference>
<gene>
    <name evidence="1" type="ORF">ACFYY5_16465</name>
</gene>
<comment type="caution">
    <text evidence="1">The sequence shown here is derived from an EMBL/GenBank/DDBJ whole genome shotgun (WGS) entry which is preliminary data.</text>
</comment>
<accession>A0ABW6THJ1</accession>
<evidence type="ECO:0000313" key="1">
    <source>
        <dbReference type="EMBL" id="MFF4024430.1"/>
    </source>
</evidence>